<dbReference type="AlphaFoldDB" id="A0A1Y2LYG1"/>
<feature type="region of interest" description="Disordered" evidence="1">
    <location>
        <begin position="154"/>
        <end position="185"/>
    </location>
</feature>
<gene>
    <name evidence="2" type="ORF">B5807_07677</name>
</gene>
<name>A0A1Y2LYG1_EPING</name>
<proteinExistence type="predicted"/>
<sequence>MAPRNHKNLNLDLSKAKSYPFKNASRVSKRPSKSTTSPNSHSRLNAYTQTFGEDGSITLFTRLNDTTTMTSAPDGALTIHSRNGLLSFPMALGMNLAEQAFKMEVAKWEAVRAKKVAETMEKWKNSDVEDAPQLKKHLRDLDYADFHPGYVKSGGWTVSPPPTPAPPPTPSPPRSPVVQPQVKSVRQGTAIPGVTMSMPCMTMRMQGAPGMTVSMQGTMMPGVSVSTQNTAEPGTSMSTQNTTMPGISMTMQATPSPANNENTITLPYRPTDHLNATGNIPPRALSPDWTKDPLAVWERLQSMREPEPKSPHFASIGDWTAASGHEEGMVSFRVPWPRRRFGLNPHYRSVEDPDTPRP</sequence>
<evidence type="ECO:0000256" key="1">
    <source>
        <dbReference type="SAM" id="MobiDB-lite"/>
    </source>
</evidence>
<evidence type="ECO:0000313" key="2">
    <source>
        <dbReference type="EMBL" id="OSS48207.1"/>
    </source>
</evidence>
<keyword evidence="3" id="KW-1185">Reference proteome</keyword>
<accession>A0A1Y2LYG1</accession>
<feature type="compositionally biased region" description="Polar residues" evidence="1">
    <location>
        <begin position="33"/>
        <end position="44"/>
    </location>
</feature>
<protein>
    <submittedName>
        <fullName evidence="2">Uncharacterized protein</fullName>
    </submittedName>
</protein>
<feature type="compositionally biased region" description="Pro residues" evidence="1">
    <location>
        <begin position="159"/>
        <end position="175"/>
    </location>
</feature>
<evidence type="ECO:0000313" key="3">
    <source>
        <dbReference type="Proteomes" id="UP000193240"/>
    </source>
</evidence>
<organism evidence="2 3">
    <name type="scientific">Epicoccum nigrum</name>
    <name type="common">Soil fungus</name>
    <name type="synonym">Epicoccum purpurascens</name>
    <dbReference type="NCBI Taxonomy" id="105696"/>
    <lineage>
        <taxon>Eukaryota</taxon>
        <taxon>Fungi</taxon>
        <taxon>Dikarya</taxon>
        <taxon>Ascomycota</taxon>
        <taxon>Pezizomycotina</taxon>
        <taxon>Dothideomycetes</taxon>
        <taxon>Pleosporomycetidae</taxon>
        <taxon>Pleosporales</taxon>
        <taxon>Pleosporineae</taxon>
        <taxon>Didymellaceae</taxon>
        <taxon>Epicoccum</taxon>
    </lineage>
</organism>
<feature type="region of interest" description="Disordered" evidence="1">
    <location>
        <begin position="20"/>
        <end position="44"/>
    </location>
</feature>
<reference evidence="2 3" key="1">
    <citation type="journal article" date="2017" name="Genome Announc.">
        <title>Genome sequence of the saprophytic ascomycete Epicoccum nigrum ICMP 19927 strain isolated from New Zealand.</title>
        <authorList>
            <person name="Fokin M."/>
            <person name="Fleetwood D."/>
            <person name="Weir B.S."/>
            <person name="Villas-Boas S.G."/>
        </authorList>
    </citation>
    <scope>NUCLEOTIDE SEQUENCE [LARGE SCALE GENOMIC DNA]</scope>
    <source>
        <strain evidence="2 3">ICMP 19927</strain>
    </source>
</reference>
<dbReference type="EMBL" id="KZ107846">
    <property type="protein sequence ID" value="OSS48207.1"/>
    <property type="molecule type" value="Genomic_DNA"/>
</dbReference>
<dbReference type="InParanoid" id="A0A1Y2LYG1"/>
<dbReference type="Proteomes" id="UP000193240">
    <property type="component" value="Unassembled WGS sequence"/>
</dbReference>